<proteinExistence type="predicted"/>
<feature type="transmembrane region" description="Helical" evidence="5">
    <location>
        <begin position="113"/>
        <end position="134"/>
    </location>
</feature>
<feature type="domain" description="ABC-2 type transporter transmembrane" evidence="6">
    <location>
        <begin position="4"/>
        <end position="232"/>
    </location>
</feature>
<accession>A0AAP9MHB5</accession>
<dbReference type="InterPro" id="IPR051784">
    <property type="entry name" value="Nod_factor_ABC_transporter"/>
</dbReference>
<dbReference type="GO" id="GO:0140359">
    <property type="term" value="F:ABC-type transporter activity"/>
    <property type="evidence" value="ECO:0007669"/>
    <property type="project" value="InterPro"/>
</dbReference>
<keyword evidence="3 5" id="KW-1133">Transmembrane helix</keyword>
<evidence type="ECO:0000313" key="7">
    <source>
        <dbReference type="EMBL" id="QJA02784.1"/>
    </source>
</evidence>
<feature type="transmembrane region" description="Helical" evidence="5">
    <location>
        <begin position="191"/>
        <end position="213"/>
    </location>
</feature>
<reference evidence="7 8" key="1">
    <citation type="submission" date="2020-02" db="EMBL/GenBank/DDBJ databases">
        <authorList>
            <person name="Kociolek L.K."/>
            <person name="Ozer E.A."/>
        </authorList>
    </citation>
    <scope>NUCLEOTIDE SEQUENCE [LARGE SCALE GENOMIC DNA]</scope>
    <source>
        <strain evidence="7 8">ATCC 14501</strain>
    </source>
</reference>
<feature type="transmembrane region" description="Helical" evidence="5">
    <location>
        <begin position="154"/>
        <end position="179"/>
    </location>
</feature>
<evidence type="ECO:0000256" key="5">
    <source>
        <dbReference type="SAM" id="Phobius"/>
    </source>
</evidence>
<dbReference type="AlphaFoldDB" id="A0AAP9MHB5"/>
<evidence type="ECO:0000259" key="6">
    <source>
        <dbReference type="Pfam" id="PF01061"/>
    </source>
</evidence>
<feature type="transmembrane region" description="Helical" evidence="5">
    <location>
        <begin position="21"/>
        <end position="41"/>
    </location>
</feature>
<dbReference type="InterPro" id="IPR013525">
    <property type="entry name" value="ABC2_TM"/>
</dbReference>
<dbReference type="Proteomes" id="UP000503330">
    <property type="component" value="Chromosome"/>
</dbReference>
<organism evidence="7 8">
    <name type="scientific">Clostridium innocuum</name>
    <dbReference type="NCBI Taxonomy" id="1522"/>
    <lineage>
        <taxon>Bacteria</taxon>
        <taxon>Bacillati</taxon>
        <taxon>Bacillota</taxon>
        <taxon>Clostridia</taxon>
        <taxon>Eubacteriales</taxon>
        <taxon>Clostridiaceae</taxon>
        <taxon>Clostridium</taxon>
    </lineage>
</organism>
<evidence type="ECO:0000256" key="2">
    <source>
        <dbReference type="ARBA" id="ARBA00022692"/>
    </source>
</evidence>
<protein>
    <submittedName>
        <fullName evidence="7">ABC transporter permease</fullName>
    </submittedName>
</protein>
<keyword evidence="4 5" id="KW-0472">Membrane</keyword>
<dbReference type="Pfam" id="PF01061">
    <property type="entry name" value="ABC2_membrane"/>
    <property type="match status" value="1"/>
</dbReference>
<evidence type="ECO:0000256" key="1">
    <source>
        <dbReference type="ARBA" id="ARBA00004141"/>
    </source>
</evidence>
<keyword evidence="2 5" id="KW-0812">Transmembrane</keyword>
<gene>
    <name evidence="7" type="ORF">G4D54_10210</name>
</gene>
<name>A0AAP9MHB5_CLOIN</name>
<dbReference type="PANTHER" id="PTHR43229">
    <property type="entry name" value="NODULATION PROTEIN J"/>
    <property type="match status" value="1"/>
</dbReference>
<evidence type="ECO:0000313" key="8">
    <source>
        <dbReference type="Proteomes" id="UP000503330"/>
    </source>
</evidence>
<dbReference type="GO" id="GO:0016020">
    <property type="term" value="C:membrane"/>
    <property type="evidence" value="ECO:0007669"/>
    <property type="project" value="UniProtKB-SubCell"/>
</dbReference>
<dbReference type="GeneID" id="61925913"/>
<feature type="transmembrane region" description="Helical" evidence="5">
    <location>
        <begin position="272"/>
        <end position="292"/>
    </location>
</feature>
<comment type="subcellular location">
    <subcellularLocation>
        <location evidence="1">Membrane</location>
        <topology evidence="1">Multi-pass membrane protein</topology>
    </subcellularLocation>
</comment>
<dbReference type="EMBL" id="CP048838">
    <property type="protein sequence ID" value="QJA02784.1"/>
    <property type="molecule type" value="Genomic_DNA"/>
</dbReference>
<dbReference type="PANTHER" id="PTHR43229:SF2">
    <property type="entry name" value="NODULATION PROTEIN J"/>
    <property type="match status" value="1"/>
</dbReference>
<sequence length="300" mass="33262">MTTLYTLTKRHILLYVRDRSAVFFSMLSVLIVLLLMLVFLGDMNKDELMQLVQRAQGSIQEADAMHLITMWTIAGILVVNAFTVPITMIGILIQDKEQKKLESFYCSCVPRSLLLLSYLLAAVITGFLMCMLLMALSFCYVSFSGFAFLSLSQLLQACGLLLLCTFVSSALVTLIAHWVNSDHAWGAFSTLAGTLIGFLGGIYLPVGMLPSVVQSVLKSLPFLHETAIMRDIFTASSLRDIFHTLPYPLLKAYREAMGITVSLSNQTLSTHIQIFALLLCGIIALGITVYLLNRHTAFDR</sequence>
<evidence type="ECO:0000256" key="4">
    <source>
        <dbReference type="ARBA" id="ARBA00023136"/>
    </source>
</evidence>
<feature type="transmembrane region" description="Helical" evidence="5">
    <location>
        <begin position="68"/>
        <end position="93"/>
    </location>
</feature>
<evidence type="ECO:0000256" key="3">
    <source>
        <dbReference type="ARBA" id="ARBA00022989"/>
    </source>
</evidence>
<dbReference type="RefSeq" id="WP_002609015.1">
    <property type="nucleotide sequence ID" value="NZ_BAAACC010000016.1"/>
</dbReference>